<protein>
    <recommendedName>
        <fullName evidence="3">HPt domain-containing protein</fullName>
    </recommendedName>
</protein>
<evidence type="ECO:0000313" key="5">
    <source>
        <dbReference type="Proteomes" id="UP000249577"/>
    </source>
</evidence>
<organism evidence="4 5">
    <name type="scientific">Ancylobacter novellus</name>
    <name type="common">Thiobacillus novellus</name>
    <dbReference type="NCBI Taxonomy" id="921"/>
    <lineage>
        <taxon>Bacteria</taxon>
        <taxon>Pseudomonadati</taxon>
        <taxon>Pseudomonadota</taxon>
        <taxon>Alphaproteobacteria</taxon>
        <taxon>Hyphomicrobiales</taxon>
        <taxon>Xanthobacteraceae</taxon>
        <taxon>Ancylobacter</taxon>
    </lineage>
</organism>
<evidence type="ECO:0000256" key="2">
    <source>
        <dbReference type="PROSITE-ProRule" id="PRU00110"/>
    </source>
</evidence>
<dbReference type="PROSITE" id="PS50894">
    <property type="entry name" value="HPT"/>
    <property type="match status" value="1"/>
</dbReference>
<dbReference type="SUPFAM" id="SSF47226">
    <property type="entry name" value="Histidine-containing phosphotransfer domain, HPT domain"/>
    <property type="match status" value="1"/>
</dbReference>
<dbReference type="InterPro" id="IPR036641">
    <property type="entry name" value="HPT_dom_sf"/>
</dbReference>
<name>A0A2W5MTG0_ANCNO</name>
<dbReference type="EMBL" id="QFPN01000003">
    <property type="protein sequence ID" value="PZQ16930.1"/>
    <property type="molecule type" value="Genomic_DNA"/>
</dbReference>
<dbReference type="Gene3D" id="1.20.120.160">
    <property type="entry name" value="HPT domain"/>
    <property type="match status" value="1"/>
</dbReference>
<gene>
    <name evidence="4" type="ORF">DI565_05935</name>
</gene>
<dbReference type="Proteomes" id="UP000249577">
    <property type="component" value="Unassembled WGS sequence"/>
</dbReference>
<sequence length="176" mass="19560">MAEDFLSDVATETYADHVILRPPNRLKARVAKRVDPLVRQIDPVRRAEQALSLLENEFDNWMALEVDRLEEARAVLSTHSGAAELAELYRSCHDIRGQAATLGFPLAGEIADGLCDLIDALDGEAPPQALIDRHVEAIRAIVREDVHGRDHPLGEALVEHLKGLRLRIRPAGDEDR</sequence>
<dbReference type="GO" id="GO:0000160">
    <property type="term" value="P:phosphorelay signal transduction system"/>
    <property type="evidence" value="ECO:0007669"/>
    <property type="project" value="UniProtKB-KW"/>
</dbReference>
<feature type="domain" description="HPt" evidence="3">
    <location>
        <begin position="54"/>
        <end position="156"/>
    </location>
</feature>
<keyword evidence="2" id="KW-0597">Phosphoprotein</keyword>
<accession>A0A2W5MTG0</accession>
<evidence type="ECO:0000256" key="1">
    <source>
        <dbReference type="ARBA" id="ARBA00023012"/>
    </source>
</evidence>
<feature type="modified residue" description="Phosphohistidine" evidence="2">
    <location>
        <position position="93"/>
    </location>
</feature>
<dbReference type="GO" id="GO:0004672">
    <property type="term" value="F:protein kinase activity"/>
    <property type="evidence" value="ECO:0007669"/>
    <property type="project" value="UniProtKB-ARBA"/>
</dbReference>
<keyword evidence="1" id="KW-0902">Two-component regulatory system</keyword>
<proteinExistence type="predicted"/>
<dbReference type="InterPro" id="IPR008207">
    <property type="entry name" value="Sig_transdc_His_kin_Hpt_dom"/>
</dbReference>
<dbReference type="AlphaFoldDB" id="A0A2W5MTG0"/>
<reference evidence="4 5" key="1">
    <citation type="submission" date="2017-08" db="EMBL/GenBank/DDBJ databases">
        <title>Infants hospitalized years apart are colonized by the same room-sourced microbial strains.</title>
        <authorList>
            <person name="Brooks B."/>
            <person name="Olm M.R."/>
            <person name="Firek B.A."/>
            <person name="Baker R."/>
            <person name="Thomas B.C."/>
            <person name="Morowitz M.J."/>
            <person name="Banfield J.F."/>
        </authorList>
    </citation>
    <scope>NUCLEOTIDE SEQUENCE [LARGE SCALE GENOMIC DNA]</scope>
    <source>
        <strain evidence="4">S2_005_003_R2_43</strain>
    </source>
</reference>
<comment type="caution">
    <text evidence="4">The sequence shown here is derived from an EMBL/GenBank/DDBJ whole genome shotgun (WGS) entry which is preliminary data.</text>
</comment>
<evidence type="ECO:0000313" key="4">
    <source>
        <dbReference type="EMBL" id="PZQ16930.1"/>
    </source>
</evidence>
<evidence type="ECO:0000259" key="3">
    <source>
        <dbReference type="PROSITE" id="PS50894"/>
    </source>
</evidence>